<dbReference type="PANTHER" id="PTHR10997:SF18">
    <property type="entry name" value="D-IMPORTIN 7_RANBP7"/>
    <property type="match status" value="1"/>
</dbReference>
<organism evidence="9 10">
    <name type="scientific">Mycena indigotica</name>
    <dbReference type="NCBI Taxonomy" id="2126181"/>
    <lineage>
        <taxon>Eukaryota</taxon>
        <taxon>Fungi</taxon>
        <taxon>Dikarya</taxon>
        <taxon>Basidiomycota</taxon>
        <taxon>Agaricomycotina</taxon>
        <taxon>Agaricomycetes</taxon>
        <taxon>Agaricomycetidae</taxon>
        <taxon>Agaricales</taxon>
        <taxon>Marasmiineae</taxon>
        <taxon>Mycenaceae</taxon>
        <taxon>Mycena</taxon>
    </lineage>
</organism>
<dbReference type="Proteomes" id="UP000636479">
    <property type="component" value="Unassembled WGS sequence"/>
</dbReference>
<evidence type="ECO:0000256" key="3">
    <source>
        <dbReference type="ARBA" id="ARBA00022448"/>
    </source>
</evidence>
<dbReference type="GO" id="GO:0006606">
    <property type="term" value="P:protein import into nucleus"/>
    <property type="evidence" value="ECO:0007669"/>
    <property type="project" value="TreeGrafter"/>
</dbReference>
<keyword evidence="4" id="KW-0963">Cytoplasm</keyword>
<keyword evidence="10" id="KW-1185">Reference proteome</keyword>
<comment type="caution">
    <text evidence="9">The sequence shown here is derived from an EMBL/GenBank/DDBJ whole genome shotgun (WGS) entry which is preliminary data.</text>
</comment>
<dbReference type="GO" id="GO:0031267">
    <property type="term" value="F:small GTPase binding"/>
    <property type="evidence" value="ECO:0007669"/>
    <property type="project" value="InterPro"/>
</dbReference>
<evidence type="ECO:0000313" key="10">
    <source>
        <dbReference type="Proteomes" id="UP000636479"/>
    </source>
</evidence>
<dbReference type="OrthoDB" id="3059606at2759"/>
<dbReference type="GO" id="GO:0005829">
    <property type="term" value="C:cytosol"/>
    <property type="evidence" value="ECO:0007669"/>
    <property type="project" value="TreeGrafter"/>
</dbReference>
<keyword evidence="5" id="KW-0653">Protein transport</keyword>
<dbReference type="GO" id="GO:0005635">
    <property type="term" value="C:nuclear envelope"/>
    <property type="evidence" value="ECO:0007669"/>
    <property type="project" value="TreeGrafter"/>
</dbReference>
<accession>A0A8H6W1V2</accession>
<feature type="region of interest" description="Disordered" evidence="7">
    <location>
        <begin position="149"/>
        <end position="198"/>
    </location>
</feature>
<comment type="subcellular location">
    <subcellularLocation>
        <location evidence="2">Cytoplasm</location>
    </subcellularLocation>
    <subcellularLocation>
        <location evidence="1">Nucleus</location>
    </subcellularLocation>
</comment>
<proteinExistence type="predicted"/>
<evidence type="ECO:0000256" key="5">
    <source>
        <dbReference type="ARBA" id="ARBA00022927"/>
    </source>
</evidence>
<name>A0A8H6W1V2_9AGAR</name>
<dbReference type="EMBL" id="JACAZF010000007">
    <property type="protein sequence ID" value="KAF7298593.1"/>
    <property type="molecule type" value="Genomic_DNA"/>
</dbReference>
<evidence type="ECO:0000256" key="7">
    <source>
        <dbReference type="SAM" id="MobiDB-lite"/>
    </source>
</evidence>
<sequence length="198" mass="21293">MPVAAELDILKVGNEPGMIGGLLQIIGGDSIDISTRQSCSVWLKNRVHGTYSIDPATRRPNQPSITEPDREALRANILPLLAASPSRSITVQLANSLKDIVAHDLPNARWPGLIDAIKQLLVSGDIRHVQAGCVASLEVVRAFPIQTKGRRPAPVGGPAVSNSRRNCDTDDADTAFRCPGNPRNAPSHPQNIPDEHCR</sequence>
<dbReference type="Pfam" id="PF03810">
    <property type="entry name" value="IBN_N"/>
    <property type="match status" value="1"/>
</dbReference>
<evidence type="ECO:0000259" key="8">
    <source>
        <dbReference type="PROSITE" id="PS50166"/>
    </source>
</evidence>
<evidence type="ECO:0000256" key="2">
    <source>
        <dbReference type="ARBA" id="ARBA00004496"/>
    </source>
</evidence>
<dbReference type="InterPro" id="IPR001494">
    <property type="entry name" value="Importin-beta_N"/>
</dbReference>
<dbReference type="InterPro" id="IPR016024">
    <property type="entry name" value="ARM-type_fold"/>
</dbReference>
<dbReference type="RefSeq" id="XP_037217981.1">
    <property type="nucleotide sequence ID" value="XM_037364739.1"/>
</dbReference>
<keyword evidence="6" id="KW-0539">Nucleus</keyword>
<dbReference type="SUPFAM" id="SSF48371">
    <property type="entry name" value="ARM repeat"/>
    <property type="match status" value="1"/>
</dbReference>
<dbReference type="AlphaFoldDB" id="A0A8H6W1V2"/>
<reference evidence="9" key="1">
    <citation type="submission" date="2020-05" db="EMBL/GenBank/DDBJ databases">
        <title>Mycena genomes resolve the evolution of fungal bioluminescence.</title>
        <authorList>
            <person name="Tsai I.J."/>
        </authorList>
    </citation>
    <scope>NUCLEOTIDE SEQUENCE</scope>
    <source>
        <strain evidence="9">171206Taipei</strain>
    </source>
</reference>
<feature type="domain" description="Importin N-terminal" evidence="8">
    <location>
        <begin position="5"/>
        <end position="83"/>
    </location>
</feature>
<evidence type="ECO:0000256" key="6">
    <source>
        <dbReference type="ARBA" id="ARBA00023242"/>
    </source>
</evidence>
<keyword evidence="3" id="KW-0813">Transport</keyword>
<dbReference type="PANTHER" id="PTHR10997">
    <property type="entry name" value="IMPORTIN-7, 8, 11"/>
    <property type="match status" value="1"/>
</dbReference>
<evidence type="ECO:0000256" key="4">
    <source>
        <dbReference type="ARBA" id="ARBA00022490"/>
    </source>
</evidence>
<evidence type="ECO:0000256" key="1">
    <source>
        <dbReference type="ARBA" id="ARBA00004123"/>
    </source>
</evidence>
<evidence type="ECO:0000313" key="9">
    <source>
        <dbReference type="EMBL" id="KAF7298593.1"/>
    </source>
</evidence>
<dbReference type="GeneID" id="59347255"/>
<dbReference type="InterPro" id="IPR011989">
    <property type="entry name" value="ARM-like"/>
</dbReference>
<dbReference type="Gene3D" id="1.25.10.10">
    <property type="entry name" value="Leucine-rich Repeat Variant"/>
    <property type="match status" value="1"/>
</dbReference>
<dbReference type="PROSITE" id="PS50166">
    <property type="entry name" value="IMPORTIN_B_NT"/>
    <property type="match status" value="1"/>
</dbReference>
<protein>
    <submittedName>
        <fullName evidence="9">Importin N-terminal domain-containing protein</fullName>
    </submittedName>
</protein>
<gene>
    <name evidence="9" type="ORF">MIND_00806300</name>
</gene>